<evidence type="ECO:0000313" key="1">
    <source>
        <dbReference type="EMBL" id="EDS36088.1"/>
    </source>
</evidence>
<dbReference type="AlphaFoldDB" id="B0WWJ6"/>
<evidence type="ECO:0000313" key="3">
    <source>
        <dbReference type="Proteomes" id="UP000002320"/>
    </source>
</evidence>
<dbReference type="VEuPathDB" id="VectorBase:CQUJHB010832"/>
<dbReference type="EMBL" id="DS232149">
    <property type="protein sequence ID" value="EDS36088.1"/>
    <property type="molecule type" value="Genomic_DNA"/>
</dbReference>
<protein>
    <submittedName>
        <fullName evidence="1 2">Uncharacterized protein</fullName>
    </submittedName>
</protein>
<evidence type="ECO:0000313" key="2">
    <source>
        <dbReference type="EnsemblMetazoa" id="CPIJ010954-PA"/>
    </source>
</evidence>
<dbReference type="EnsemblMetazoa" id="CPIJ010954-RA">
    <property type="protein sequence ID" value="CPIJ010954-PA"/>
    <property type="gene ID" value="CPIJ010954"/>
</dbReference>
<reference evidence="1" key="1">
    <citation type="submission" date="2007-03" db="EMBL/GenBank/DDBJ databases">
        <title>Annotation of Culex pipiens quinquefasciatus.</title>
        <authorList>
            <consortium name="The Broad Institute Genome Sequencing Platform"/>
            <person name="Atkinson P.W."/>
            <person name="Hemingway J."/>
            <person name="Christensen B.M."/>
            <person name="Higgs S."/>
            <person name="Kodira C."/>
            <person name="Hannick L."/>
            <person name="Megy K."/>
            <person name="O'Leary S."/>
            <person name="Pearson M."/>
            <person name="Haas B.J."/>
            <person name="Mauceli E."/>
            <person name="Wortman J.R."/>
            <person name="Lee N.H."/>
            <person name="Guigo R."/>
            <person name="Stanke M."/>
            <person name="Alvarado L."/>
            <person name="Amedeo P."/>
            <person name="Antoine C.H."/>
            <person name="Arensburger P."/>
            <person name="Bidwell S.L."/>
            <person name="Crawford M."/>
            <person name="Camaro F."/>
            <person name="Devon K."/>
            <person name="Engels R."/>
            <person name="Hammond M."/>
            <person name="Howarth C."/>
            <person name="Koehrsen M."/>
            <person name="Lawson D."/>
            <person name="Montgomery P."/>
            <person name="Nene V."/>
            <person name="Nusbaum C."/>
            <person name="Puiu D."/>
            <person name="Romero-Severson J."/>
            <person name="Severson D.W."/>
            <person name="Shumway M."/>
            <person name="Sisk P."/>
            <person name="Stolte C."/>
            <person name="Zeng Q."/>
            <person name="Eisenstadt E."/>
            <person name="Fraser-Liggett C."/>
            <person name="Strausberg R."/>
            <person name="Galagan J."/>
            <person name="Birren B."/>
            <person name="Collins F.H."/>
        </authorList>
    </citation>
    <scope>NUCLEOTIDE SEQUENCE [LARGE SCALE GENOMIC DNA]</scope>
    <source>
        <strain evidence="1">JHB</strain>
    </source>
</reference>
<keyword evidence="3" id="KW-1185">Reference proteome</keyword>
<dbReference type="InParanoid" id="B0WWJ6"/>
<gene>
    <name evidence="2" type="primary">6044233</name>
    <name evidence="1" type="ORF">CpipJ_CPIJ010954</name>
</gene>
<organism>
    <name type="scientific">Culex quinquefasciatus</name>
    <name type="common">Southern house mosquito</name>
    <name type="synonym">Culex pungens</name>
    <dbReference type="NCBI Taxonomy" id="7176"/>
    <lineage>
        <taxon>Eukaryota</taxon>
        <taxon>Metazoa</taxon>
        <taxon>Ecdysozoa</taxon>
        <taxon>Arthropoda</taxon>
        <taxon>Hexapoda</taxon>
        <taxon>Insecta</taxon>
        <taxon>Pterygota</taxon>
        <taxon>Neoptera</taxon>
        <taxon>Endopterygota</taxon>
        <taxon>Diptera</taxon>
        <taxon>Nematocera</taxon>
        <taxon>Culicoidea</taxon>
        <taxon>Culicidae</taxon>
        <taxon>Culicinae</taxon>
        <taxon>Culicini</taxon>
        <taxon>Culex</taxon>
        <taxon>Culex</taxon>
    </lineage>
</organism>
<dbReference type="HOGENOM" id="CLU_2173465_0_0_1"/>
<name>B0WWJ6_CULQU</name>
<accession>B0WWJ6</accession>
<reference evidence="2" key="2">
    <citation type="submission" date="2020-05" db="UniProtKB">
        <authorList>
            <consortium name="EnsemblMetazoa"/>
        </authorList>
    </citation>
    <scope>IDENTIFICATION</scope>
    <source>
        <strain evidence="2">JHB</strain>
    </source>
</reference>
<dbReference type="Proteomes" id="UP000002320">
    <property type="component" value="Unassembled WGS sequence"/>
</dbReference>
<proteinExistence type="predicted"/>
<dbReference type="KEGG" id="cqu:CpipJ_CPIJ010954"/>
<dbReference type="OrthoDB" id="7762894at2759"/>
<dbReference type="VEuPathDB" id="VectorBase:CPIJ010954"/>
<sequence>MVVNWLASQTIKSKGQEALKEAQHPVHRGMVVGNTDNSRWSKQIREVKEELHTAFNIIQGAIRKVEIMEAESNASIDILSAMESAVQPEESELSQQLAAEVTDSIDIDHI</sequence>